<evidence type="ECO:0000313" key="2">
    <source>
        <dbReference type="EMBL" id="KAK7045603.1"/>
    </source>
</evidence>
<feature type="transmembrane region" description="Helical" evidence="1">
    <location>
        <begin position="173"/>
        <end position="196"/>
    </location>
</feature>
<dbReference type="Proteomes" id="UP001383192">
    <property type="component" value="Unassembled WGS sequence"/>
</dbReference>
<dbReference type="AlphaFoldDB" id="A0AAW0D417"/>
<accession>A0AAW0D417</accession>
<gene>
    <name evidence="2" type="ORF">VNI00_007436</name>
</gene>
<feature type="transmembrane region" description="Helical" evidence="1">
    <location>
        <begin position="7"/>
        <end position="25"/>
    </location>
</feature>
<comment type="caution">
    <text evidence="2">The sequence shown here is derived from an EMBL/GenBank/DDBJ whole genome shotgun (WGS) entry which is preliminary data.</text>
</comment>
<keyword evidence="1" id="KW-0812">Transmembrane</keyword>
<name>A0AAW0D417_9AGAR</name>
<keyword evidence="1" id="KW-1133">Transmembrane helix</keyword>
<organism evidence="2 3">
    <name type="scientific">Paramarasmius palmivorus</name>
    <dbReference type="NCBI Taxonomy" id="297713"/>
    <lineage>
        <taxon>Eukaryota</taxon>
        <taxon>Fungi</taxon>
        <taxon>Dikarya</taxon>
        <taxon>Basidiomycota</taxon>
        <taxon>Agaricomycotina</taxon>
        <taxon>Agaricomycetes</taxon>
        <taxon>Agaricomycetidae</taxon>
        <taxon>Agaricales</taxon>
        <taxon>Marasmiineae</taxon>
        <taxon>Marasmiaceae</taxon>
        <taxon>Paramarasmius</taxon>
    </lineage>
</organism>
<feature type="transmembrane region" description="Helical" evidence="1">
    <location>
        <begin position="134"/>
        <end position="153"/>
    </location>
</feature>
<proteinExistence type="predicted"/>
<evidence type="ECO:0000256" key="1">
    <source>
        <dbReference type="SAM" id="Phobius"/>
    </source>
</evidence>
<sequence length="216" mass="23921">MRKTSYVITFFAVAISLVLNILSYTRNDWLVVKTPEVLYTTITFRYGLTQLCELTVVDAPGTGENDRLSYTTYSCRKFPMRIKDRCEEEFEGFCTAWVTAGYASELGIGFAALSLFAILVGVSTGSRRRRIWKAVATLVFLHAVFEIVAFAIVTDTSRTGAYPTLDKAKMGVAYAFNTTSWIFAVLVASGVVITGISADKGHKWAAGNRAYRRIGE</sequence>
<keyword evidence="3" id="KW-1185">Reference proteome</keyword>
<reference evidence="2 3" key="1">
    <citation type="submission" date="2024-01" db="EMBL/GenBank/DDBJ databases">
        <title>A draft genome for a cacao thread blight-causing isolate of Paramarasmius palmivorus.</title>
        <authorList>
            <person name="Baruah I.K."/>
            <person name="Bukari Y."/>
            <person name="Amoako-Attah I."/>
            <person name="Meinhardt L.W."/>
            <person name="Bailey B.A."/>
            <person name="Cohen S.P."/>
        </authorList>
    </citation>
    <scope>NUCLEOTIDE SEQUENCE [LARGE SCALE GENOMIC DNA]</scope>
    <source>
        <strain evidence="2 3">GH-12</strain>
    </source>
</reference>
<dbReference type="Gene3D" id="1.20.140.150">
    <property type="match status" value="1"/>
</dbReference>
<evidence type="ECO:0000313" key="3">
    <source>
        <dbReference type="Proteomes" id="UP001383192"/>
    </source>
</evidence>
<protein>
    <submittedName>
        <fullName evidence="2">Uncharacterized protein</fullName>
    </submittedName>
</protein>
<dbReference type="EMBL" id="JAYKXP010000024">
    <property type="protein sequence ID" value="KAK7045603.1"/>
    <property type="molecule type" value="Genomic_DNA"/>
</dbReference>
<feature type="transmembrane region" description="Helical" evidence="1">
    <location>
        <begin position="102"/>
        <end position="122"/>
    </location>
</feature>
<keyword evidence="1" id="KW-0472">Membrane</keyword>